<dbReference type="PIRSF" id="PIRSF016184">
    <property type="entry name" value="PhzC_PhzF"/>
    <property type="match status" value="1"/>
</dbReference>
<dbReference type="Pfam" id="PF02567">
    <property type="entry name" value="PhzC-PhzF"/>
    <property type="match status" value="1"/>
</dbReference>
<dbReference type="NCBIfam" id="TIGR00654">
    <property type="entry name" value="PhzF_family"/>
    <property type="match status" value="1"/>
</dbReference>
<dbReference type="GO" id="GO:0016853">
    <property type="term" value="F:isomerase activity"/>
    <property type="evidence" value="ECO:0007669"/>
    <property type="project" value="TreeGrafter"/>
</dbReference>
<dbReference type="OrthoDB" id="9788221at2"/>
<proteinExistence type="inferred from homology"/>
<comment type="caution">
    <text evidence="3">The sequence shown here is derived from an EMBL/GenBank/DDBJ whole genome shotgun (WGS) entry which is preliminary data.</text>
</comment>
<evidence type="ECO:0000256" key="2">
    <source>
        <dbReference type="PIRSR" id="PIRSR016184-1"/>
    </source>
</evidence>
<dbReference type="STRING" id="154981.AKJ29_10605"/>
<reference evidence="3 4" key="1">
    <citation type="submission" date="2015-09" db="EMBL/GenBank/DDBJ databases">
        <title>Draft genome sequence of Aliiroseovarius crassostreae CV919-312TSm, the causative agent of Roseovarius Oyster Disease (formerly Juvenile Oyster Disease).</title>
        <authorList>
            <person name="Kessner L."/>
            <person name="Spinard E."/>
            <person name="Nelson D."/>
        </authorList>
    </citation>
    <scope>NUCLEOTIDE SEQUENCE [LARGE SCALE GENOMIC DNA]</scope>
    <source>
        <strain evidence="3 4">CV919-312</strain>
    </source>
</reference>
<feature type="active site" evidence="2">
    <location>
        <position position="44"/>
    </location>
</feature>
<dbReference type="RefSeq" id="WP_055189213.1">
    <property type="nucleotide sequence ID" value="NZ_FPBS01000007.1"/>
</dbReference>
<dbReference type="SUPFAM" id="SSF54506">
    <property type="entry name" value="Diaminopimelate epimerase-like"/>
    <property type="match status" value="1"/>
</dbReference>
<protein>
    <submittedName>
        <fullName evidence="3">Phenazine biosynthesis protein</fullName>
    </submittedName>
</protein>
<dbReference type="InterPro" id="IPR003719">
    <property type="entry name" value="Phenazine_PhzF-like"/>
</dbReference>
<sequence>MRYFVYDVFTDTPFGGNQLAVVPEAGDLSEAQMQTIAREFNFSETSFVLPPEDPSHTARVRYFTPMRELPFAGHPTVGTAVMLSDLGGANDMVLELGVGPLICQAKDGAASFRTEHPLEIKAHPAADLVCRAIGCEIGNLRSEPVLASLGGDFVYVQLDNRDTLSKLCPNVDAMREGAALYPGNHDFAVYPFVMDGKEAHARMFAPLDGIPEDPATGSAAAPLASLMCQSLGRDIALTVHQGTDMGRPSRIELLADAKGVTVAGQAVKVMEGTLLL</sequence>
<organism evidence="3 4">
    <name type="scientific">Aliiroseovarius crassostreae</name>
    <dbReference type="NCBI Taxonomy" id="154981"/>
    <lineage>
        <taxon>Bacteria</taxon>
        <taxon>Pseudomonadati</taxon>
        <taxon>Pseudomonadota</taxon>
        <taxon>Alphaproteobacteria</taxon>
        <taxon>Rhodobacterales</taxon>
        <taxon>Paracoccaceae</taxon>
        <taxon>Aliiroseovarius</taxon>
    </lineage>
</organism>
<name>A0A0N8IBH8_9RHOB</name>
<keyword evidence="4" id="KW-1185">Reference proteome</keyword>
<dbReference type="GO" id="GO:0005737">
    <property type="term" value="C:cytoplasm"/>
    <property type="evidence" value="ECO:0007669"/>
    <property type="project" value="TreeGrafter"/>
</dbReference>
<accession>A0A0N8IBH8</accession>
<comment type="similarity">
    <text evidence="1">Belongs to the PhzF family.</text>
</comment>
<gene>
    <name evidence="3" type="ORF">AKJ29_10605</name>
</gene>
<evidence type="ECO:0000313" key="4">
    <source>
        <dbReference type="Proteomes" id="UP000050471"/>
    </source>
</evidence>
<dbReference type="EMBL" id="LKBA01000006">
    <property type="protein sequence ID" value="KPN63147.1"/>
    <property type="molecule type" value="Genomic_DNA"/>
</dbReference>
<dbReference type="PANTHER" id="PTHR13774">
    <property type="entry name" value="PHENAZINE BIOSYNTHESIS PROTEIN"/>
    <property type="match status" value="1"/>
</dbReference>
<dbReference type="Gene3D" id="3.10.310.10">
    <property type="entry name" value="Diaminopimelate Epimerase, Chain A, domain 1"/>
    <property type="match status" value="2"/>
</dbReference>
<dbReference type="AlphaFoldDB" id="A0A0N8IBH8"/>
<evidence type="ECO:0000256" key="1">
    <source>
        <dbReference type="ARBA" id="ARBA00008270"/>
    </source>
</evidence>
<dbReference type="PANTHER" id="PTHR13774:SF32">
    <property type="entry name" value="ANTISENSE-ENHANCING SEQUENCE 1"/>
    <property type="match status" value="1"/>
</dbReference>
<dbReference type="Proteomes" id="UP000050471">
    <property type="component" value="Unassembled WGS sequence"/>
</dbReference>
<evidence type="ECO:0000313" key="3">
    <source>
        <dbReference type="EMBL" id="KPN63147.1"/>
    </source>
</evidence>